<dbReference type="KEGG" id="dord:105996925"/>
<dbReference type="GO" id="GO:0005634">
    <property type="term" value="C:nucleus"/>
    <property type="evidence" value="ECO:0007669"/>
    <property type="project" value="UniProtKB-SubCell"/>
</dbReference>
<evidence type="ECO:0000313" key="8">
    <source>
        <dbReference type="Proteomes" id="UP000081671"/>
    </source>
</evidence>
<dbReference type="PANTHER" id="PTHR45935">
    <property type="entry name" value="PROTEIN ZBED8-RELATED"/>
    <property type="match status" value="1"/>
</dbReference>
<evidence type="ECO:0000256" key="5">
    <source>
        <dbReference type="ARBA" id="ARBA00023242"/>
    </source>
</evidence>
<dbReference type="Pfam" id="PF02023">
    <property type="entry name" value="SCAN"/>
    <property type="match status" value="1"/>
</dbReference>
<dbReference type="Proteomes" id="UP000081671">
    <property type="component" value="Unplaced"/>
</dbReference>
<dbReference type="FunFam" id="1.10.4020.10:FF:000001">
    <property type="entry name" value="zinc finger protein 263 isoform X1"/>
    <property type="match status" value="1"/>
</dbReference>
<dbReference type="InterPro" id="IPR038269">
    <property type="entry name" value="SCAN_sf"/>
</dbReference>
<keyword evidence="5 6" id="KW-0539">Nucleus</keyword>
<reference evidence="9" key="1">
    <citation type="submission" date="2025-08" db="UniProtKB">
        <authorList>
            <consortium name="RefSeq"/>
        </authorList>
    </citation>
    <scope>IDENTIFICATION</scope>
    <source>
        <tissue evidence="9">Kidney</tissue>
    </source>
</reference>
<dbReference type="GeneID" id="105996925"/>
<keyword evidence="4" id="KW-0862">Zinc</keyword>
<dbReference type="RefSeq" id="XP_012886619.1">
    <property type="nucleotide sequence ID" value="XM_013031165.1"/>
</dbReference>
<dbReference type="PROSITE" id="PS50804">
    <property type="entry name" value="SCAN_BOX"/>
    <property type="match status" value="1"/>
</dbReference>
<dbReference type="Gene3D" id="1.10.4020.10">
    <property type="entry name" value="DNA breaking-rejoining enzymes"/>
    <property type="match status" value="1"/>
</dbReference>
<evidence type="ECO:0000313" key="9">
    <source>
        <dbReference type="RefSeq" id="XP_012886619.1"/>
    </source>
</evidence>
<name>A0A1S3GEE4_DIPOR</name>
<dbReference type="InParanoid" id="A0A1S3GEE4"/>
<dbReference type="SUPFAM" id="SSF47353">
    <property type="entry name" value="Retrovirus capsid dimerization domain-like"/>
    <property type="match status" value="1"/>
</dbReference>
<keyword evidence="2" id="KW-0677">Repeat</keyword>
<evidence type="ECO:0000256" key="3">
    <source>
        <dbReference type="ARBA" id="ARBA00022771"/>
    </source>
</evidence>
<evidence type="ECO:0000259" key="7">
    <source>
        <dbReference type="PROSITE" id="PS50804"/>
    </source>
</evidence>
<keyword evidence="1" id="KW-0479">Metal-binding</keyword>
<dbReference type="GO" id="GO:0008270">
    <property type="term" value="F:zinc ion binding"/>
    <property type="evidence" value="ECO:0007669"/>
    <property type="project" value="UniProtKB-KW"/>
</dbReference>
<evidence type="ECO:0000256" key="1">
    <source>
        <dbReference type="ARBA" id="ARBA00022723"/>
    </source>
</evidence>
<dbReference type="OrthoDB" id="9635006at2759"/>
<dbReference type="SMART" id="SM00431">
    <property type="entry name" value="SCAN"/>
    <property type="match status" value="1"/>
</dbReference>
<keyword evidence="8" id="KW-1185">Reference proteome</keyword>
<keyword evidence="3" id="KW-0863">Zinc-finger</keyword>
<dbReference type="InterPro" id="IPR003309">
    <property type="entry name" value="SCAN_dom"/>
</dbReference>
<comment type="subcellular location">
    <subcellularLocation>
        <location evidence="6">Nucleus</location>
    </subcellularLocation>
</comment>
<dbReference type="CDD" id="cd07936">
    <property type="entry name" value="SCAN"/>
    <property type="match status" value="1"/>
</dbReference>
<accession>A0A1S3GEE4</accession>
<gene>
    <name evidence="9" type="primary">Zscan26</name>
</gene>
<dbReference type="AlphaFoldDB" id="A0A1S3GEE4"/>
<evidence type="ECO:0000256" key="4">
    <source>
        <dbReference type="ARBA" id="ARBA00022833"/>
    </source>
</evidence>
<protein>
    <submittedName>
        <fullName evidence="9">Zinc finger and SCAN domain-containing protein 26</fullName>
    </submittedName>
</protein>
<evidence type="ECO:0000256" key="6">
    <source>
        <dbReference type="PROSITE-ProRule" id="PRU00187"/>
    </source>
</evidence>
<feature type="domain" description="SCAN box" evidence="7">
    <location>
        <begin position="24"/>
        <end position="102"/>
    </location>
</feature>
<organism evidence="8 9">
    <name type="scientific">Dipodomys ordii</name>
    <name type="common">Ord's kangaroo rat</name>
    <dbReference type="NCBI Taxonomy" id="10020"/>
    <lineage>
        <taxon>Eukaryota</taxon>
        <taxon>Metazoa</taxon>
        <taxon>Chordata</taxon>
        <taxon>Craniata</taxon>
        <taxon>Vertebrata</taxon>
        <taxon>Euteleostomi</taxon>
        <taxon>Mammalia</taxon>
        <taxon>Eutheria</taxon>
        <taxon>Euarchontoglires</taxon>
        <taxon>Glires</taxon>
        <taxon>Rodentia</taxon>
        <taxon>Castorimorpha</taxon>
        <taxon>Heteromyidae</taxon>
        <taxon>Dipodomyinae</taxon>
        <taxon>Dipodomys</taxon>
    </lineage>
</organism>
<dbReference type="PANTHER" id="PTHR45935:SF28">
    <property type="entry name" value="SCAN DOMAIN-CONTAINING PROTEIN 3"/>
    <property type="match status" value="1"/>
</dbReference>
<dbReference type="InterPro" id="IPR050916">
    <property type="entry name" value="SCAN-C2H2_zinc_finger"/>
</dbReference>
<dbReference type="CTD" id="7741"/>
<sequence>MATVLEFTLQGNNSRDDGQEPLCKQFRQLRYEETAGPREALCRLRELCRQWLQPETHTKEQILELLVLEQFLTILPEELQSQVWEHHPENAEDLVVVLEDLQLKHGETEQQEDPDKGKKDKLLVEETASLKVVLEQRVLPDCEVQKPKKEKGLLKYNLYQLSSFFGNYTTQ</sequence>
<proteinExistence type="predicted"/>
<evidence type="ECO:0000256" key="2">
    <source>
        <dbReference type="ARBA" id="ARBA00022737"/>
    </source>
</evidence>